<comment type="similarity">
    <text evidence="7">Belongs to the binding-protein-dependent transport system permease family.</text>
</comment>
<feature type="transmembrane region" description="Helical" evidence="7">
    <location>
        <begin position="195"/>
        <end position="219"/>
    </location>
</feature>
<dbReference type="InterPro" id="IPR035906">
    <property type="entry name" value="MetI-like_sf"/>
</dbReference>
<comment type="caution">
    <text evidence="9">The sequence shown here is derived from an EMBL/GenBank/DDBJ whole genome shotgun (WGS) entry which is preliminary data.</text>
</comment>
<evidence type="ECO:0000256" key="3">
    <source>
        <dbReference type="ARBA" id="ARBA00022475"/>
    </source>
</evidence>
<protein>
    <submittedName>
        <fullName evidence="9">Carbohydrate ABC transporter permease</fullName>
    </submittedName>
</protein>
<dbReference type="Gene3D" id="1.10.3720.10">
    <property type="entry name" value="MetI-like"/>
    <property type="match status" value="1"/>
</dbReference>
<reference evidence="9 10" key="1">
    <citation type="journal article" date="2017" name="Genome Announc.">
        <title>Draft Genome Sequence of Romboutsia weinsteinii sp. nov. Strain CCRI-19649(T) Isolated from Surface Water.</title>
        <authorList>
            <person name="Maheux A.F."/>
            <person name="Boudreau D.K."/>
            <person name="Berube E."/>
            <person name="Boissinot M."/>
            <person name="Cantin P."/>
            <person name="Raymond F."/>
            <person name="Corbeil J."/>
            <person name="Omar R.F."/>
            <person name="Bergeron M.G."/>
        </authorList>
    </citation>
    <scope>NUCLEOTIDE SEQUENCE [LARGE SCALE GENOMIC DNA]</scope>
    <source>
        <strain evidence="9 10">CCRI-19649</strain>
    </source>
</reference>
<keyword evidence="3" id="KW-1003">Cell membrane</keyword>
<evidence type="ECO:0000313" key="10">
    <source>
        <dbReference type="Proteomes" id="UP000215694"/>
    </source>
</evidence>
<dbReference type="AlphaFoldDB" id="A0A371IX90"/>
<dbReference type="GO" id="GO:0005886">
    <property type="term" value="C:plasma membrane"/>
    <property type="evidence" value="ECO:0007669"/>
    <property type="project" value="UniProtKB-SubCell"/>
</dbReference>
<feature type="transmembrane region" description="Helical" evidence="7">
    <location>
        <begin position="109"/>
        <end position="128"/>
    </location>
</feature>
<keyword evidence="10" id="KW-1185">Reference proteome</keyword>
<dbReference type="EMBL" id="NOJY02000127">
    <property type="protein sequence ID" value="RDY25096.1"/>
    <property type="molecule type" value="Genomic_DNA"/>
</dbReference>
<evidence type="ECO:0000256" key="7">
    <source>
        <dbReference type="RuleBase" id="RU363032"/>
    </source>
</evidence>
<organism evidence="9 10">
    <name type="scientific">Romboutsia weinsteinii</name>
    <dbReference type="NCBI Taxonomy" id="2020949"/>
    <lineage>
        <taxon>Bacteria</taxon>
        <taxon>Bacillati</taxon>
        <taxon>Bacillota</taxon>
        <taxon>Clostridia</taxon>
        <taxon>Peptostreptococcales</taxon>
        <taxon>Peptostreptococcaceae</taxon>
        <taxon>Romboutsia</taxon>
    </lineage>
</organism>
<dbReference type="PROSITE" id="PS50928">
    <property type="entry name" value="ABC_TM1"/>
    <property type="match status" value="1"/>
</dbReference>
<evidence type="ECO:0000256" key="4">
    <source>
        <dbReference type="ARBA" id="ARBA00022692"/>
    </source>
</evidence>
<name>A0A371IX90_9FIRM</name>
<dbReference type="RefSeq" id="WP_094368797.1">
    <property type="nucleotide sequence ID" value="NZ_NOJY02000127.1"/>
</dbReference>
<accession>A0A371IX90</accession>
<feature type="transmembrane region" description="Helical" evidence="7">
    <location>
        <begin position="72"/>
        <end position="97"/>
    </location>
</feature>
<gene>
    <name evidence="9" type="ORF">CHL78_020000</name>
</gene>
<feature type="transmembrane region" description="Helical" evidence="7">
    <location>
        <begin position="12"/>
        <end position="35"/>
    </location>
</feature>
<evidence type="ECO:0000256" key="1">
    <source>
        <dbReference type="ARBA" id="ARBA00004651"/>
    </source>
</evidence>
<proteinExistence type="inferred from homology"/>
<evidence type="ECO:0000256" key="6">
    <source>
        <dbReference type="ARBA" id="ARBA00023136"/>
    </source>
</evidence>
<dbReference type="GO" id="GO:0055085">
    <property type="term" value="P:transmembrane transport"/>
    <property type="evidence" value="ECO:0007669"/>
    <property type="project" value="InterPro"/>
</dbReference>
<evidence type="ECO:0000256" key="5">
    <source>
        <dbReference type="ARBA" id="ARBA00022989"/>
    </source>
</evidence>
<dbReference type="SUPFAM" id="SSF161098">
    <property type="entry name" value="MetI-like"/>
    <property type="match status" value="1"/>
</dbReference>
<keyword evidence="2 7" id="KW-0813">Transport</keyword>
<dbReference type="Pfam" id="PF00528">
    <property type="entry name" value="BPD_transp_1"/>
    <property type="match status" value="1"/>
</dbReference>
<keyword evidence="6 7" id="KW-0472">Membrane</keyword>
<keyword evidence="5 7" id="KW-1133">Transmembrane helix</keyword>
<evidence type="ECO:0000313" key="9">
    <source>
        <dbReference type="EMBL" id="RDY25096.1"/>
    </source>
</evidence>
<dbReference type="CDD" id="cd06261">
    <property type="entry name" value="TM_PBP2"/>
    <property type="match status" value="1"/>
</dbReference>
<feature type="transmembrane region" description="Helical" evidence="7">
    <location>
        <begin position="140"/>
        <end position="159"/>
    </location>
</feature>
<evidence type="ECO:0000259" key="8">
    <source>
        <dbReference type="PROSITE" id="PS50928"/>
    </source>
</evidence>
<dbReference type="PANTHER" id="PTHR43744:SF3">
    <property type="entry name" value="LACTOSE TRANSPORT SYSTEM PERMEASE PROTEIN LACG"/>
    <property type="match status" value="1"/>
</dbReference>
<dbReference type="Proteomes" id="UP000215694">
    <property type="component" value="Unassembled WGS sequence"/>
</dbReference>
<dbReference type="OrthoDB" id="156617at2"/>
<feature type="domain" description="ABC transmembrane type-1" evidence="8">
    <location>
        <begin position="72"/>
        <end position="262"/>
    </location>
</feature>
<evidence type="ECO:0000256" key="2">
    <source>
        <dbReference type="ARBA" id="ARBA00022448"/>
    </source>
</evidence>
<comment type="subcellular location">
    <subcellularLocation>
        <location evidence="1 7">Cell membrane</location>
        <topology evidence="1 7">Multi-pass membrane protein</topology>
    </subcellularLocation>
</comment>
<dbReference type="InterPro" id="IPR000515">
    <property type="entry name" value="MetI-like"/>
</dbReference>
<feature type="transmembrane region" description="Helical" evidence="7">
    <location>
        <begin position="239"/>
        <end position="262"/>
    </location>
</feature>
<dbReference type="PANTHER" id="PTHR43744">
    <property type="entry name" value="ABC TRANSPORTER PERMEASE PROTEIN MG189-RELATED-RELATED"/>
    <property type="match status" value="1"/>
</dbReference>
<keyword evidence="4 7" id="KW-0812">Transmembrane</keyword>
<sequence>MGIKNILKKTIIYGSLLIWSIAALLPILTIFFGSFKSFDEFTNTTGITLPDNFFNMSNYKSALLEGNMLVGFFNTFILVLFGVIGSLIVGSMVAYAINRLDFKGKKLILLMYLIVSIVPMEISQVATFKLIDKIGLYNTRLAPMLIYIGADVIMIYIYLQALDKVPRELDKAAMLEGANYFHIYRKIILPLVKPATVSIIMIKIISIYNDFYIPFLYMPDKELQTVSTTLFKFIGPYEIQWQIICAGIIISMIPMIIFFIFLQKHIYEGLTSGSIK</sequence>